<protein>
    <submittedName>
        <fullName evidence="3">Osmotically-inducible protein Y</fullName>
    </submittedName>
</protein>
<keyword evidence="4" id="KW-1185">Reference proteome</keyword>
<dbReference type="Proteomes" id="UP000254968">
    <property type="component" value="Unassembled WGS sequence"/>
</dbReference>
<feature type="domain" description="BON" evidence="2">
    <location>
        <begin position="27"/>
        <end position="95"/>
    </location>
</feature>
<dbReference type="OrthoDB" id="5649924at2"/>
<evidence type="ECO:0000256" key="1">
    <source>
        <dbReference type="SAM" id="SignalP"/>
    </source>
</evidence>
<dbReference type="RefSeq" id="WP_115302267.1">
    <property type="nucleotide sequence ID" value="NZ_CAAAHO010000001.1"/>
</dbReference>
<keyword evidence="1" id="KW-0732">Signal</keyword>
<dbReference type="Pfam" id="PF04972">
    <property type="entry name" value="BON"/>
    <property type="match status" value="2"/>
</dbReference>
<dbReference type="EMBL" id="UGNV01000001">
    <property type="protein sequence ID" value="STX28527.1"/>
    <property type="molecule type" value="Genomic_DNA"/>
</dbReference>
<dbReference type="PROSITE" id="PS50914">
    <property type="entry name" value="BON"/>
    <property type="match status" value="2"/>
</dbReference>
<sequence length="181" mass="19896">MLLNKFKLCFFVLLITGNSAIFAKSTTDKDIDTQIDMLYARNPVLKEHEVCSKTNEHQVTLKGCVQSHAEKELAQDLASLVEYVDKIDNQIKVNPKLPAAKNKASVPDKMSDALISRLVHAKIILNQSIHASNVQVKTLNGITILTGNVSSVEEKKLAYTIALETKGVVDVKNKLKVRAGA</sequence>
<feature type="domain" description="BON" evidence="2">
    <location>
        <begin position="111"/>
        <end position="179"/>
    </location>
</feature>
<evidence type="ECO:0000259" key="2">
    <source>
        <dbReference type="PROSITE" id="PS50914"/>
    </source>
</evidence>
<reference evidence="3 4" key="1">
    <citation type="submission" date="2018-06" db="EMBL/GenBank/DDBJ databases">
        <authorList>
            <consortium name="Pathogen Informatics"/>
            <person name="Doyle S."/>
        </authorList>
    </citation>
    <scope>NUCLEOTIDE SEQUENCE [LARGE SCALE GENOMIC DNA]</scope>
    <source>
        <strain evidence="3 4">NCTC13315</strain>
    </source>
</reference>
<organism evidence="3 4">
    <name type="scientific">Legionella beliardensis</name>
    <dbReference type="NCBI Taxonomy" id="91822"/>
    <lineage>
        <taxon>Bacteria</taxon>
        <taxon>Pseudomonadati</taxon>
        <taxon>Pseudomonadota</taxon>
        <taxon>Gammaproteobacteria</taxon>
        <taxon>Legionellales</taxon>
        <taxon>Legionellaceae</taxon>
        <taxon>Legionella</taxon>
    </lineage>
</organism>
<evidence type="ECO:0000313" key="3">
    <source>
        <dbReference type="EMBL" id="STX28527.1"/>
    </source>
</evidence>
<feature type="signal peptide" evidence="1">
    <location>
        <begin position="1"/>
        <end position="23"/>
    </location>
</feature>
<feature type="chain" id="PRO_5016573509" evidence="1">
    <location>
        <begin position="24"/>
        <end position="181"/>
    </location>
</feature>
<proteinExistence type="predicted"/>
<evidence type="ECO:0000313" key="4">
    <source>
        <dbReference type="Proteomes" id="UP000254968"/>
    </source>
</evidence>
<dbReference type="Gene3D" id="3.30.1340.30">
    <property type="match status" value="2"/>
</dbReference>
<accession>A0A378I008</accession>
<dbReference type="InterPro" id="IPR051686">
    <property type="entry name" value="Lipoprotein_DolP"/>
</dbReference>
<name>A0A378I008_9GAMM</name>
<dbReference type="InterPro" id="IPR007055">
    <property type="entry name" value="BON_dom"/>
</dbReference>
<dbReference type="PANTHER" id="PTHR34606">
    <property type="entry name" value="BON DOMAIN-CONTAINING PROTEIN"/>
    <property type="match status" value="1"/>
</dbReference>
<dbReference type="PANTHER" id="PTHR34606:SF15">
    <property type="entry name" value="BON DOMAIN-CONTAINING PROTEIN"/>
    <property type="match status" value="1"/>
</dbReference>
<gene>
    <name evidence="3" type="primary">osmY_3</name>
    <name evidence="3" type="ORF">NCTC13315_01057</name>
</gene>
<dbReference type="AlphaFoldDB" id="A0A378I008"/>